<keyword evidence="2" id="KW-1185">Reference proteome</keyword>
<evidence type="ECO:0000313" key="2">
    <source>
        <dbReference type="Proteomes" id="UP001151760"/>
    </source>
</evidence>
<organism evidence="1 2">
    <name type="scientific">Tanacetum coccineum</name>
    <dbReference type="NCBI Taxonomy" id="301880"/>
    <lineage>
        <taxon>Eukaryota</taxon>
        <taxon>Viridiplantae</taxon>
        <taxon>Streptophyta</taxon>
        <taxon>Embryophyta</taxon>
        <taxon>Tracheophyta</taxon>
        <taxon>Spermatophyta</taxon>
        <taxon>Magnoliopsida</taxon>
        <taxon>eudicotyledons</taxon>
        <taxon>Gunneridae</taxon>
        <taxon>Pentapetalae</taxon>
        <taxon>asterids</taxon>
        <taxon>campanulids</taxon>
        <taxon>Asterales</taxon>
        <taxon>Asteraceae</taxon>
        <taxon>Asteroideae</taxon>
        <taxon>Anthemideae</taxon>
        <taxon>Anthemidinae</taxon>
        <taxon>Tanacetum</taxon>
    </lineage>
</organism>
<name>A0ABQ4Z2L4_9ASTR</name>
<comment type="caution">
    <text evidence="1">The sequence shown here is derived from an EMBL/GenBank/DDBJ whole genome shotgun (WGS) entry which is preliminary data.</text>
</comment>
<accession>A0ABQ4Z2L4</accession>
<dbReference type="EMBL" id="BQNB010010964">
    <property type="protein sequence ID" value="GJS84300.1"/>
    <property type="molecule type" value="Genomic_DNA"/>
</dbReference>
<gene>
    <name evidence="1" type="ORF">Tco_0750841</name>
</gene>
<dbReference type="Proteomes" id="UP001151760">
    <property type="component" value="Unassembled WGS sequence"/>
</dbReference>
<reference evidence="1" key="2">
    <citation type="submission" date="2022-01" db="EMBL/GenBank/DDBJ databases">
        <authorList>
            <person name="Yamashiro T."/>
            <person name="Shiraishi A."/>
            <person name="Satake H."/>
            <person name="Nakayama K."/>
        </authorList>
    </citation>
    <scope>NUCLEOTIDE SEQUENCE</scope>
</reference>
<evidence type="ECO:0000313" key="1">
    <source>
        <dbReference type="EMBL" id="GJS84300.1"/>
    </source>
</evidence>
<protein>
    <submittedName>
        <fullName evidence="1">Uncharacterized protein</fullName>
    </submittedName>
</protein>
<sequence>MPLLSITLNEERDFGKLTVTLEMVFALQTPLSSTTLILSADALHVLLLLELDQNIVNNDNYEVVRIRQSSRCFILEPLIGDNLDLRSDSSSRT</sequence>
<proteinExistence type="predicted"/>
<reference evidence="1" key="1">
    <citation type="journal article" date="2022" name="Int. J. Mol. Sci.">
        <title>Draft Genome of Tanacetum Coccineum: Genomic Comparison of Closely Related Tanacetum-Family Plants.</title>
        <authorList>
            <person name="Yamashiro T."/>
            <person name="Shiraishi A."/>
            <person name="Nakayama K."/>
            <person name="Satake H."/>
        </authorList>
    </citation>
    <scope>NUCLEOTIDE SEQUENCE</scope>
</reference>